<dbReference type="EMBL" id="CP001867">
    <property type="protein sequence ID" value="ADB76466.1"/>
    <property type="molecule type" value="Genomic_DNA"/>
</dbReference>
<dbReference type="HOGENOM" id="CLU_2716690_0_0_11"/>
<dbReference type="Proteomes" id="UP000001382">
    <property type="component" value="Chromosome"/>
</dbReference>
<gene>
    <name evidence="1" type="ordered locus">Gobs_3897</name>
</gene>
<accession>D2SDB7</accession>
<dbReference type="KEGG" id="gob:Gobs_3897"/>
<reference evidence="1 2" key="1">
    <citation type="journal article" date="2010" name="Stand. Genomic Sci.">
        <title>Complete genome sequence of Geodermatophilus obscurus type strain (G-20).</title>
        <authorList>
            <person name="Ivanova N."/>
            <person name="Sikorski J."/>
            <person name="Jando M."/>
            <person name="Munk C."/>
            <person name="Lapidus A."/>
            <person name="Glavina Del Rio T."/>
            <person name="Copeland A."/>
            <person name="Tice H."/>
            <person name="Cheng J.-F."/>
            <person name="Lucas S."/>
            <person name="Chen F."/>
            <person name="Nolan M."/>
            <person name="Bruce D."/>
            <person name="Goodwin L."/>
            <person name="Pitluck S."/>
            <person name="Mavromatis K."/>
            <person name="Mikhailova N."/>
            <person name="Pati A."/>
            <person name="Chen A."/>
            <person name="Palaniappan K."/>
            <person name="Land M."/>
            <person name="Hauser L."/>
            <person name="Chang Y.-J."/>
            <person name="Jeffries C.D."/>
            <person name="Meincke L."/>
            <person name="Brettin T."/>
            <person name="Detter J.C."/>
            <person name="Detter J.C."/>
            <person name="Rohde M."/>
            <person name="Goeker M."/>
            <person name="Bristow J."/>
            <person name="Eisen J.A."/>
            <person name="Markowitz V."/>
            <person name="Hugenholtz P."/>
            <person name="Kyrpides N.C."/>
            <person name="Klenk H.-P."/>
        </authorList>
    </citation>
    <scope>NUCLEOTIDE SEQUENCE [LARGE SCALE GENOMIC DNA]</scope>
    <source>
        <strain evidence="2">ATCC 25078 / DSM 43160 / JCM 3152 / KCC A-0152 / KCTC 9177 / NBRC 13315 / NRRL B-3577 / G-20</strain>
    </source>
</reference>
<evidence type="ECO:0000313" key="1">
    <source>
        <dbReference type="EMBL" id="ADB76466.1"/>
    </source>
</evidence>
<name>D2SDB7_GEOOG</name>
<evidence type="ECO:0000313" key="2">
    <source>
        <dbReference type="Proteomes" id="UP000001382"/>
    </source>
</evidence>
<reference evidence="2" key="2">
    <citation type="submission" date="2010-01" db="EMBL/GenBank/DDBJ databases">
        <title>The complete genome of Geodermatophilus obscurus DSM 43160.</title>
        <authorList>
            <consortium name="US DOE Joint Genome Institute (JGI-PGF)"/>
            <person name="Lucas S."/>
            <person name="Copeland A."/>
            <person name="Lapidus A."/>
            <person name="Glavina del Rio T."/>
            <person name="Dalin E."/>
            <person name="Tice H."/>
            <person name="Bruce D."/>
            <person name="Goodwin L."/>
            <person name="Pitluck S."/>
            <person name="Kyrpides N."/>
            <person name="Mavromatis K."/>
            <person name="Ivanova N."/>
            <person name="Munk A.C."/>
            <person name="Brettin T."/>
            <person name="Detter J.C."/>
            <person name="Han C."/>
            <person name="Larimer F."/>
            <person name="Land M."/>
            <person name="Hauser L."/>
            <person name="Markowitz V."/>
            <person name="Cheng J.-F."/>
            <person name="Hugenholtz P."/>
            <person name="Woyke T."/>
            <person name="Wu D."/>
            <person name="Jando M."/>
            <person name="Schneider S."/>
            <person name="Klenk H.-P."/>
            <person name="Eisen J.A."/>
        </authorList>
    </citation>
    <scope>NUCLEOTIDE SEQUENCE [LARGE SCALE GENOMIC DNA]</scope>
    <source>
        <strain evidence="2">ATCC 25078 / DSM 43160 / JCM 3152 / KCC A-0152 / KCTC 9177 / NBRC 13315 / NRRL B-3577 / G-20</strain>
    </source>
</reference>
<keyword evidence="2" id="KW-1185">Reference proteome</keyword>
<dbReference type="AlphaFoldDB" id="D2SDB7"/>
<sequence>MTASRTGLLAGLVAAAAGEITASATRRGRSPSSRLARGLVDASPAMLVDGGVALVGRADKPRRCVRAGPRCG</sequence>
<dbReference type="STRING" id="526225.Gobs_3897"/>
<dbReference type="RefSeq" id="WP_012949891.1">
    <property type="nucleotide sequence ID" value="NC_013757.1"/>
</dbReference>
<organism evidence="1 2">
    <name type="scientific">Geodermatophilus obscurus (strain ATCC 25078 / DSM 43160 / JCM 3152 / CCUG 61914 / KCC A-0152 / KCTC 9177 / NBRC 13315 / NRRL B-3577 / G-20)</name>
    <dbReference type="NCBI Taxonomy" id="526225"/>
    <lineage>
        <taxon>Bacteria</taxon>
        <taxon>Bacillati</taxon>
        <taxon>Actinomycetota</taxon>
        <taxon>Actinomycetes</taxon>
        <taxon>Geodermatophilales</taxon>
        <taxon>Geodermatophilaceae</taxon>
        <taxon>Geodermatophilus</taxon>
    </lineage>
</organism>
<protein>
    <submittedName>
        <fullName evidence="1">Uncharacterized protein</fullName>
    </submittedName>
</protein>
<proteinExistence type="predicted"/>